<dbReference type="Proteomes" id="UP001229421">
    <property type="component" value="Unassembled WGS sequence"/>
</dbReference>
<feature type="signal peptide" evidence="1">
    <location>
        <begin position="1"/>
        <end position="16"/>
    </location>
</feature>
<dbReference type="EMBL" id="JAUHHV010000006">
    <property type="protein sequence ID" value="KAK1420591.1"/>
    <property type="molecule type" value="Genomic_DNA"/>
</dbReference>
<evidence type="ECO:0000256" key="1">
    <source>
        <dbReference type="SAM" id="SignalP"/>
    </source>
</evidence>
<dbReference type="AlphaFoldDB" id="A0AAD8KFZ1"/>
<organism evidence="2 3">
    <name type="scientific">Tagetes erecta</name>
    <name type="common">African marigold</name>
    <dbReference type="NCBI Taxonomy" id="13708"/>
    <lineage>
        <taxon>Eukaryota</taxon>
        <taxon>Viridiplantae</taxon>
        <taxon>Streptophyta</taxon>
        <taxon>Embryophyta</taxon>
        <taxon>Tracheophyta</taxon>
        <taxon>Spermatophyta</taxon>
        <taxon>Magnoliopsida</taxon>
        <taxon>eudicotyledons</taxon>
        <taxon>Gunneridae</taxon>
        <taxon>Pentapetalae</taxon>
        <taxon>asterids</taxon>
        <taxon>campanulids</taxon>
        <taxon>Asterales</taxon>
        <taxon>Asteraceae</taxon>
        <taxon>Asteroideae</taxon>
        <taxon>Heliantheae alliance</taxon>
        <taxon>Tageteae</taxon>
        <taxon>Tagetes</taxon>
    </lineage>
</organism>
<comment type="caution">
    <text evidence="2">The sequence shown here is derived from an EMBL/GenBank/DDBJ whole genome shotgun (WGS) entry which is preliminary data.</text>
</comment>
<gene>
    <name evidence="2" type="ORF">QVD17_22306</name>
</gene>
<sequence>MLILALVHVSINTVTARDVPKEKKNTTIGLTDQKNVYTYGGTGGYNGLGNNGLPIGGMGTGVGVGGDFGGVNGNGGIGMGYQYGGPGGGMGGGLGNGFGGLPTLGGGVFPIGGGGGGVFPIGGGVGGGVLPHP</sequence>
<keyword evidence="1" id="KW-0732">Signal</keyword>
<evidence type="ECO:0000313" key="2">
    <source>
        <dbReference type="EMBL" id="KAK1420591.1"/>
    </source>
</evidence>
<reference evidence="2" key="1">
    <citation type="journal article" date="2023" name="bioRxiv">
        <title>Improved chromosome-level genome assembly for marigold (Tagetes erecta).</title>
        <authorList>
            <person name="Jiang F."/>
            <person name="Yuan L."/>
            <person name="Wang S."/>
            <person name="Wang H."/>
            <person name="Xu D."/>
            <person name="Wang A."/>
            <person name="Fan W."/>
        </authorList>
    </citation>
    <scope>NUCLEOTIDE SEQUENCE</scope>
    <source>
        <strain evidence="2">WSJ</strain>
        <tissue evidence="2">Leaf</tissue>
    </source>
</reference>
<name>A0AAD8KFZ1_TARER</name>
<evidence type="ECO:0000313" key="3">
    <source>
        <dbReference type="Proteomes" id="UP001229421"/>
    </source>
</evidence>
<feature type="chain" id="PRO_5042060307" description="Acanthoscurrin-1-like" evidence="1">
    <location>
        <begin position="17"/>
        <end position="133"/>
    </location>
</feature>
<dbReference type="PANTHER" id="PTHR34463">
    <property type="entry name" value="GLYCINE-RICH PROTEIN"/>
    <property type="match status" value="1"/>
</dbReference>
<protein>
    <recommendedName>
        <fullName evidence="4">Acanthoscurrin-1-like</fullName>
    </recommendedName>
</protein>
<evidence type="ECO:0008006" key="4">
    <source>
        <dbReference type="Google" id="ProtNLM"/>
    </source>
</evidence>
<proteinExistence type="predicted"/>
<dbReference type="PANTHER" id="PTHR34463:SF12">
    <property type="entry name" value="GLYCINE-RICH PROTEIN"/>
    <property type="match status" value="1"/>
</dbReference>
<keyword evidence="3" id="KW-1185">Reference proteome</keyword>
<accession>A0AAD8KFZ1</accession>